<dbReference type="EMBL" id="DSWI01000008">
    <property type="protein sequence ID" value="HFG19374.1"/>
    <property type="molecule type" value="Genomic_DNA"/>
</dbReference>
<protein>
    <submittedName>
        <fullName evidence="2">Uncharacterized protein</fullName>
    </submittedName>
</protein>
<name>A0A7C3DLA0_MEIRU</name>
<evidence type="ECO:0000313" key="2">
    <source>
        <dbReference type="EMBL" id="HFG19374.1"/>
    </source>
</evidence>
<feature type="transmembrane region" description="Helical" evidence="1">
    <location>
        <begin position="28"/>
        <end position="47"/>
    </location>
</feature>
<dbReference type="AlphaFoldDB" id="A0A7C3DLA0"/>
<reference evidence="2" key="1">
    <citation type="journal article" date="2020" name="mSystems">
        <title>Genome- and Community-Level Interaction Insights into Carbon Utilization and Element Cycling Functions of Hydrothermarchaeota in Hydrothermal Sediment.</title>
        <authorList>
            <person name="Zhou Z."/>
            <person name="Liu Y."/>
            <person name="Xu W."/>
            <person name="Pan J."/>
            <person name="Luo Z.H."/>
            <person name="Li M."/>
        </authorList>
    </citation>
    <scope>NUCLEOTIDE SEQUENCE [LARGE SCALE GENOMIC DNA]</scope>
    <source>
        <strain evidence="2">SpSt-524</strain>
    </source>
</reference>
<accession>A0A7C3DLA0</accession>
<keyword evidence="1" id="KW-0812">Transmembrane</keyword>
<sequence length="286" mass="30801">MVRLLAGRLDASVQGEPRKAAPTPWKHLFVGIVLVFCSLALAGPARLELSGKARLLRTDQSVQTYTRNGGPALLLNLEAGDRLCLTEGKGRLLYGVRAFALEARGTACFEVARPRSFWQNLVASCQDIGVCKKQAEVAFIKEAKSRNLAGSAPILYLPTDYSLDTLTLTVTDGQTLRLLNGASELQKVEAQGVGVFTIATELLRKTGRLEVQSRSGLVVYAAPVYWVSFASEIAANAPLEAALALWLTSEIGYAPAAYSYLLAAGASELATILEAQIRREFRGSAR</sequence>
<keyword evidence="1" id="KW-0472">Membrane</keyword>
<evidence type="ECO:0000256" key="1">
    <source>
        <dbReference type="SAM" id="Phobius"/>
    </source>
</evidence>
<gene>
    <name evidence="2" type="ORF">ENS82_01470</name>
</gene>
<proteinExistence type="predicted"/>
<keyword evidence="1" id="KW-1133">Transmembrane helix</keyword>
<comment type="caution">
    <text evidence="2">The sequence shown here is derived from an EMBL/GenBank/DDBJ whole genome shotgun (WGS) entry which is preliminary data.</text>
</comment>
<organism evidence="2">
    <name type="scientific">Meiothermus ruber</name>
    <dbReference type="NCBI Taxonomy" id="277"/>
    <lineage>
        <taxon>Bacteria</taxon>
        <taxon>Thermotogati</taxon>
        <taxon>Deinococcota</taxon>
        <taxon>Deinococci</taxon>
        <taxon>Thermales</taxon>
        <taxon>Thermaceae</taxon>
        <taxon>Meiothermus</taxon>
    </lineage>
</organism>